<keyword evidence="2 4" id="KW-0548">Nucleotidyltransferase</keyword>
<gene>
    <name evidence="4" type="primary">murU</name>
    <name evidence="4" type="ORF">ACFQ0F_08190</name>
</gene>
<dbReference type="GO" id="GO:0016779">
    <property type="term" value="F:nucleotidyltransferase activity"/>
    <property type="evidence" value="ECO:0007669"/>
    <property type="project" value="UniProtKB-KW"/>
</dbReference>
<dbReference type="EMBL" id="JBHTIT010000001">
    <property type="protein sequence ID" value="MFD0950364.1"/>
    <property type="molecule type" value="Genomic_DNA"/>
</dbReference>
<proteinExistence type="predicted"/>
<dbReference type="InterPro" id="IPR005835">
    <property type="entry name" value="NTP_transferase_dom"/>
</dbReference>
<evidence type="ECO:0000256" key="2">
    <source>
        <dbReference type="ARBA" id="ARBA00022695"/>
    </source>
</evidence>
<reference evidence="5" key="1">
    <citation type="journal article" date="2019" name="Int. J. Syst. Evol. Microbiol.">
        <title>The Global Catalogue of Microorganisms (GCM) 10K type strain sequencing project: providing services to taxonomists for standard genome sequencing and annotation.</title>
        <authorList>
            <consortium name="The Broad Institute Genomics Platform"/>
            <consortium name="The Broad Institute Genome Sequencing Center for Infectious Disease"/>
            <person name="Wu L."/>
            <person name="Ma J."/>
        </authorList>
    </citation>
    <scope>NUCLEOTIDE SEQUENCE [LARGE SCALE GENOMIC DNA]</scope>
    <source>
        <strain evidence="5">CCUG 63419</strain>
    </source>
</reference>
<protein>
    <submittedName>
        <fullName evidence="4">N-acetylmuramate alpha-1-phosphate uridylyltransferase MurU</fullName>
        <ecNumber evidence="4">2.7.7.99</ecNumber>
    </submittedName>
</protein>
<dbReference type="EC" id="2.7.7.99" evidence="4"/>
<keyword evidence="1 4" id="KW-0808">Transferase</keyword>
<dbReference type="InterPro" id="IPR029044">
    <property type="entry name" value="Nucleotide-diphossugar_trans"/>
</dbReference>
<accession>A0ABW3HIE2</accession>
<dbReference type="InterPro" id="IPR050065">
    <property type="entry name" value="GlmU-like"/>
</dbReference>
<dbReference type="InterPro" id="IPR054790">
    <property type="entry name" value="MurU"/>
</dbReference>
<dbReference type="Pfam" id="PF00483">
    <property type="entry name" value="NTP_transferase"/>
    <property type="match status" value="1"/>
</dbReference>
<dbReference type="PANTHER" id="PTHR43584">
    <property type="entry name" value="NUCLEOTIDYL TRANSFERASE"/>
    <property type="match status" value="1"/>
</dbReference>
<dbReference type="PANTHER" id="PTHR43584:SF8">
    <property type="entry name" value="N-ACETYLMURAMATE ALPHA-1-PHOSPHATE URIDYLYLTRANSFERASE"/>
    <property type="match status" value="1"/>
</dbReference>
<dbReference type="CDD" id="cd06422">
    <property type="entry name" value="NTP_transferase_like_1"/>
    <property type="match status" value="1"/>
</dbReference>
<dbReference type="SUPFAM" id="SSF53448">
    <property type="entry name" value="Nucleotide-diphospho-sugar transferases"/>
    <property type="match status" value="1"/>
</dbReference>
<comment type="caution">
    <text evidence="4">The sequence shown here is derived from an EMBL/GenBank/DDBJ whole genome shotgun (WGS) entry which is preliminary data.</text>
</comment>
<dbReference type="RefSeq" id="WP_379071009.1">
    <property type="nucleotide sequence ID" value="NZ_JBHTIT010000001.1"/>
</dbReference>
<feature type="domain" description="Nucleotidyl transferase" evidence="3">
    <location>
        <begin position="2"/>
        <end position="232"/>
    </location>
</feature>
<evidence type="ECO:0000259" key="3">
    <source>
        <dbReference type="Pfam" id="PF00483"/>
    </source>
</evidence>
<evidence type="ECO:0000256" key="1">
    <source>
        <dbReference type="ARBA" id="ARBA00022679"/>
    </source>
</evidence>
<name>A0ABW3HIE2_9GAMM</name>
<keyword evidence="5" id="KW-1185">Reference proteome</keyword>
<dbReference type="NCBIfam" id="NF045761">
    <property type="entry name" value="NAMPUrTaseMurU"/>
    <property type="match status" value="1"/>
</dbReference>
<dbReference type="Gene3D" id="3.90.550.10">
    <property type="entry name" value="Spore Coat Polysaccharide Biosynthesis Protein SpsA, Chain A"/>
    <property type="match status" value="1"/>
</dbReference>
<organism evidence="4 5">
    <name type="scientific">Paraperlucidibaca wandonensis</name>
    <dbReference type="NCBI Taxonomy" id="1268273"/>
    <lineage>
        <taxon>Bacteria</taxon>
        <taxon>Pseudomonadati</taxon>
        <taxon>Pseudomonadota</taxon>
        <taxon>Gammaproteobacteria</taxon>
        <taxon>Moraxellales</taxon>
        <taxon>Moraxellaceae</taxon>
        <taxon>Paraperlucidibaca</taxon>
    </lineage>
</organism>
<evidence type="ECO:0000313" key="4">
    <source>
        <dbReference type="EMBL" id="MFD0950364.1"/>
    </source>
</evidence>
<dbReference type="Proteomes" id="UP001597044">
    <property type="component" value="Unassembled WGS sequence"/>
</dbReference>
<evidence type="ECO:0000313" key="5">
    <source>
        <dbReference type="Proteomes" id="UP001597044"/>
    </source>
</evidence>
<sequence>MKAMILAAGLGTRMRPLTDDTPKPLLKVGGKPLIVWHLEALRAAGITQVVINTAWLGKKLEQVLADGRSFGVQIHWSHEPDGKPLETAGGIVQALSLIGNEPFILVNGDIWLRYNMTALRGALAPGKQAHLVLVDNPEHNLMGDFGLQGITSGAPVVGEQALLTDKCEDSAFTYAGLAVYCPSLFQGLSQGVRPLAPLLHDAIAAGRASGEYFPGPWVDVGTPQRLTDLDTAICARQI</sequence>